<proteinExistence type="predicted"/>
<keyword evidence="3" id="KW-1185">Reference proteome</keyword>
<protein>
    <submittedName>
        <fullName evidence="2">Phosphohistidine phosphatase SixA</fullName>
    </submittedName>
</protein>
<dbReference type="Gene3D" id="3.40.50.1240">
    <property type="entry name" value="Phosphoglycerate mutase-like"/>
    <property type="match status" value="1"/>
</dbReference>
<dbReference type="SMART" id="SM00855">
    <property type="entry name" value="PGAM"/>
    <property type="match status" value="1"/>
</dbReference>
<dbReference type="Pfam" id="PF00300">
    <property type="entry name" value="His_Phos_1"/>
    <property type="match status" value="1"/>
</dbReference>
<evidence type="ECO:0000256" key="1">
    <source>
        <dbReference type="PIRSR" id="PIRSR613078-2"/>
    </source>
</evidence>
<accession>A0A8J2TTE6</accession>
<comment type="caution">
    <text evidence="2">The sequence shown here is derived from an EMBL/GenBank/DDBJ whole genome shotgun (WGS) entry which is preliminary data.</text>
</comment>
<dbReference type="PANTHER" id="PTHR47623:SF1">
    <property type="entry name" value="OS09G0287300 PROTEIN"/>
    <property type="match status" value="1"/>
</dbReference>
<gene>
    <name evidence="2" type="primary">sixA</name>
    <name evidence="2" type="ORF">GCM10011531_28080</name>
</gene>
<dbReference type="SUPFAM" id="SSF53254">
    <property type="entry name" value="Phosphoglycerate mutase-like"/>
    <property type="match status" value="1"/>
</dbReference>
<name>A0A8J2TTE6_9FLAO</name>
<reference evidence="2 3" key="1">
    <citation type="journal article" date="2014" name="Int. J. Syst. Evol. Microbiol.">
        <title>Complete genome sequence of Corynebacterium casei LMG S-19264T (=DSM 44701T), isolated from a smear-ripened cheese.</title>
        <authorList>
            <consortium name="US DOE Joint Genome Institute (JGI-PGF)"/>
            <person name="Walter F."/>
            <person name="Albersmeier A."/>
            <person name="Kalinowski J."/>
            <person name="Ruckert C."/>
        </authorList>
    </citation>
    <scope>NUCLEOTIDE SEQUENCE [LARGE SCALE GENOMIC DNA]</scope>
    <source>
        <strain evidence="2 3">CGMCC 1.15295</strain>
    </source>
</reference>
<dbReference type="Proteomes" id="UP000598120">
    <property type="component" value="Unassembled WGS sequence"/>
</dbReference>
<dbReference type="EMBL" id="BMIC01000013">
    <property type="protein sequence ID" value="GFZ94733.1"/>
    <property type="molecule type" value="Genomic_DNA"/>
</dbReference>
<dbReference type="InterPro" id="IPR029033">
    <property type="entry name" value="His_PPase_superfam"/>
</dbReference>
<dbReference type="RefSeq" id="WP_188607043.1">
    <property type="nucleotide sequence ID" value="NZ_BMIC01000013.1"/>
</dbReference>
<evidence type="ECO:0000313" key="3">
    <source>
        <dbReference type="Proteomes" id="UP000598120"/>
    </source>
</evidence>
<dbReference type="InterPro" id="IPR013078">
    <property type="entry name" value="His_Pase_superF_clade-1"/>
</dbReference>
<organism evidence="2 3">
    <name type="scientific">Aquaticitalea lipolytica</name>
    <dbReference type="NCBI Taxonomy" id="1247562"/>
    <lineage>
        <taxon>Bacteria</taxon>
        <taxon>Pseudomonadati</taxon>
        <taxon>Bacteroidota</taxon>
        <taxon>Flavobacteriia</taxon>
        <taxon>Flavobacteriales</taxon>
        <taxon>Flavobacteriaceae</taxon>
        <taxon>Aquaticitalea</taxon>
    </lineage>
</organism>
<sequence>MKTITLIRHAKSSWEYDVSDIDRPLSTRGENDANLLSKKFIEYSFAPDAIFSSPANRALTTCNIFIDNLNVSKKLLSVDEKLYDFGGHQVAKFINNLSDQYNKVMIFGHNHAFTAIANSCGSTYIDNVPTCGLVMIEFEVDYWADVKKGITKMTIFPRDLKD</sequence>
<evidence type="ECO:0000313" key="2">
    <source>
        <dbReference type="EMBL" id="GFZ94733.1"/>
    </source>
</evidence>
<dbReference type="PANTHER" id="PTHR47623">
    <property type="entry name" value="OS09G0287300 PROTEIN"/>
    <property type="match status" value="1"/>
</dbReference>
<dbReference type="CDD" id="cd07067">
    <property type="entry name" value="HP_PGM_like"/>
    <property type="match status" value="1"/>
</dbReference>
<dbReference type="AlphaFoldDB" id="A0A8J2TTE6"/>
<feature type="binding site" evidence="1">
    <location>
        <position position="57"/>
    </location>
    <ligand>
        <name>substrate</name>
    </ligand>
</feature>